<proteinExistence type="predicted"/>
<keyword evidence="2" id="KW-1185">Reference proteome</keyword>
<comment type="caution">
    <text evidence="1">The sequence shown here is derived from an EMBL/GenBank/DDBJ whole genome shotgun (WGS) entry which is preliminary data.</text>
</comment>
<dbReference type="AlphaFoldDB" id="A0A4R7RJE7"/>
<accession>A0A4R7RJE7</accession>
<gene>
    <name evidence="1" type="ORF">EI77_04313</name>
</gene>
<dbReference type="Proteomes" id="UP000295662">
    <property type="component" value="Unassembled WGS sequence"/>
</dbReference>
<name>A0A4R7RJE7_9BACT</name>
<dbReference type="OrthoDB" id="5504005at2"/>
<protein>
    <submittedName>
        <fullName evidence="1">Uncharacterized protein</fullName>
    </submittedName>
</protein>
<evidence type="ECO:0000313" key="1">
    <source>
        <dbReference type="EMBL" id="TDU64129.1"/>
    </source>
</evidence>
<dbReference type="RefSeq" id="WP_133797293.1">
    <property type="nucleotide sequence ID" value="NZ_SOCA01000012.1"/>
</dbReference>
<organism evidence="1 2">
    <name type="scientific">Prosthecobacter fusiformis</name>
    <dbReference type="NCBI Taxonomy" id="48464"/>
    <lineage>
        <taxon>Bacteria</taxon>
        <taxon>Pseudomonadati</taxon>
        <taxon>Verrucomicrobiota</taxon>
        <taxon>Verrucomicrobiia</taxon>
        <taxon>Verrucomicrobiales</taxon>
        <taxon>Verrucomicrobiaceae</taxon>
        <taxon>Prosthecobacter</taxon>
    </lineage>
</organism>
<dbReference type="EMBL" id="SOCA01000012">
    <property type="protein sequence ID" value="TDU64129.1"/>
    <property type="molecule type" value="Genomic_DNA"/>
</dbReference>
<reference evidence="1 2" key="1">
    <citation type="submission" date="2019-03" db="EMBL/GenBank/DDBJ databases">
        <title>Genomic Encyclopedia of Archaeal and Bacterial Type Strains, Phase II (KMG-II): from individual species to whole genera.</title>
        <authorList>
            <person name="Goeker M."/>
        </authorList>
    </citation>
    <scope>NUCLEOTIDE SEQUENCE [LARGE SCALE GENOMIC DNA]</scope>
    <source>
        <strain evidence="1 2">ATCC 25309</strain>
    </source>
</reference>
<evidence type="ECO:0000313" key="2">
    <source>
        <dbReference type="Proteomes" id="UP000295662"/>
    </source>
</evidence>
<sequence length="165" mass="18679">MKAQQILQAVGPELRQQIITYMQTDERPAYRAVIQSLAQARKLRPQFILEKSRAQQGEWLLNQLYMKTNDPVAEQLLQIWLLKSQGTMLITFLDAVGIPHDGKGQVDELPEEISEEKAQAGIDALLALYPPQQVALYLYMFQLQRPEGWAGLTAAMEKTDVVKLG</sequence>